<accession>A0ACC1MDM0</accession>
<reference evidence="1" key="1">
    <citation type="submission" date="2022-08" db="EMBL/GenBank/DDBJ databases">
        <title>Genome Sequence of Lecanicillium fungicola.</title>
        <authorList>
            <person name="Buettner E."/>
        </authorList>
    </citation>
    <scope>NUCLEOTIDE SEQUENCE</scope>
    <source>
        <strain evidence="1">Babe33</strain>
    </source>
</reference>
<sequence length="112" mass="12546">MTWGCKLGFQRAPTDPFYVPAYGFDPETLFDDDSDQSQHGYYAQDRPRRLAGHEGPEYAPAAAFRTLEKLLGRINSFTERTPFTLPQLRNITQPKGDLGNGTVTIPCYGRGC</sequence>
<dbReference type="EMBL" id="JANJQO010003311">
    <property type="protein sequence ID" value="KAJ2962100.1"/>
    <property type="molecule type" value="Genomic_DNA"/>
</dbReference>
<evidence type="ECO:0000313" key="2">
    <source>
        <dbReference type="Proteomes" id="UP001143910"/>
    </source>
</evidence>
<protein>
    <submittedName>
        <fullName evidence="1">Uncharacterized protein</fullName>
    </submittedName>
</protein>
<gene>
    <name evidence="1" type="ORF">NQ176_g10964</name>
</gene>
<organism evidence="1 2">
    <name type="scientific">Zarea fungicola</name>
    <dbReference type="NCBI Taxonomy" id="93591"/>
    <lineage>
        <taxon>Eukaryota</taxon>
        <taxon>Fungi</taxon>
        <taxon>Dikarya</taxon>
        <taxon>Ascomycota</taxon>
        <taxon>Pezizomycotina</taxon>
        <taxon>Sordariomycetes</taxon>
        <taxon>Hypocreomycetidae</taxon>
        <taxon>Hypocreales</taxon>
        <taxon>Cordycipitaceae</taxon>
        <taxon>Zarea</taxon>
    </lineage>
</organism>
<dbReference type="Proteomes" id="UP001143910">
    <property type="component" value="Unassembled WGS sequence"/>
</dbReference>
<keyword evidence="2" id="KW-1185">Reference proteome</keyword>
<proteinExistence type="predicted"/>
<comment type="caution">
    <text evidence="1">The sequence shown here is derived from an EMBL/GenBank/DDBJ whole genome shotgun (WGS) entry which is preliminary data.</text>
</comment>
<name>A0ACC1MDM0_9HYPO</name>
<evidence type="ECO:0000313" key="1">
    <source>
        <dbReference type="EMBL" id="KAJ2962100.1"/>
    </source>
</evidence>